<dbReference type="InterPro" id="IPR000394">
    <property type="entry name" value="RNA_pol_sigma_54"/>
</dbReference>
<keyword evidence="2 9" id="KW-0240">DNA-directed RNA polymerase</keyword>
<comment type="function">
    <text evidence="9">Sigma factors are initiation factors that promote the attachment of RNA polymerase to specific initiation sites and are then released.</text>
</comment>
<evidence type="ECO:0000256" key="2">
    <source>
        <dbReference type="ARBA" id="ARBA00022478"/>
    </source>
</evidence>
<dbReference type="PROSITE" id="PS50044">
    <property type="entry name" value="SIGMA54_3"/>
    <property type="match status" value="1"/>
</dbReference>
<dbReference type="PANTHER" id="PTHR32248">
    <property type="entry name" value="RNA POLYMERASE SIGMA-54 FACTOR"/>
    <property type="match status" value="1"/>
</dbReference>
<dbReference type="EMBL" id="LS423452">
    <property type="protein sequence ID" value="SPS04504.1"/>
    <property type="molecule type" value="Genomic_DNA"/>
</dbReference>
<accession>A0A2X0RAA7</accession>
<dbReference type="GO" id="GO:0001216">
    <property type="term" value="F:DNA-binding transcription activator activity"/>
    <property type="evidence" value="ECO:0007669"/>
    <property type="project" value="InterPro"/>
</dbReference>
<name>A0A2X0RAA7_9PROT</name>
<evidence type="ECO:0000256" key="6">
    <source>
        <dbReference type="ARBA" id="ARBA00023082"/>
    </source>
</evidence>
<dbReference type="Gene3D" id="1.10.10.1330">
    <property type="entry name" value="RNA polymerase sigma-54 factor, core-binding domain"/>
    <property type="match status" value="1"/>
</dbReference>
<dbReference type="GO" id="GO:0003677">
    <property type="term" value="F:DNA binding"/>
    <property type="evidence" value="ECO:0007669"/>
    <property type="project" value="UniProtKB-KW"/>
</dbReference>
<keyword evidence="4 9" id="KW-0548">Nucleotidyltransferase</keyword>
<dbReference type="InterPro" id="IPR038709">
    <property type="entry name" value="RpoN_core-bd_sf"/>
</dbReference>
<dbReference type="PANTHER" id="PTHR32248:SF4">
    <property type="entry name" value="RNA POLYMERASE SIGMA-54 FACTOR"/>
    <property type="match status" value="1"/>
</dbReference>
<dbReference type="GO" id="GO:0000428">
    <property type="term" value="C:DNA-directed RNA polymerase complex"/>
    <property type="evidence" value="ECO:0007669"/>
    <property type="project" value="UniProtKB-KW"/>
</dbReference>
<dbReference type="Pfam" id="PF04963">
    <property type="entry name" value="Sigma54_CBD"/>
    <property type="match status" value="1"/>
</dbReference>
<evidence type="ECO:0000256" key="5">
    <source>
        <dbReference type="ARBA" id="ARBA00023015"/>
    </source>
</evidence>
<dbReference type="GO" id="GO:0016987">
    <property type="term" value="F:sigma factor activity"/>
    <property type="evidence" value="ECO:0007669"/>
    <property type="project" value="UniProtKB-KW"/>
</dbReference>
<evidence type="ECO:0000256" key="8">
    <source>
        <dbReference type="ARBA" id="ARBA00023163"/>
    </source>
</evidence>
<dbReference type="InterPro" id="IPR007634">
    <property type="entry name" value="RNA_pol_sigma_54_DNA-bd"/>
</dbReference>
<proteinExistence type="inferred from homology"/>
<keyword evidence="8 9" id="KW-0804">Transcription</keyword>
<evidence type="ECO:0000256" key="3">
    <source>
        <dbReference type="ARBA" id="ARBA00022679"/>
    </source>
</evidence>
<dbReference type="Gene3D" id="1.10.10.60">
    <property type="entry name" value="Homeodomain-like"/>
    <property type="match status" value="1"/>
</dbReference>
<reference evidence="12" key="1">
    <citation type="submission" date="2018-05" db="EMBL/GenBank/DDBJ databases">
        <authorList>
            <person name="Lanie J.A."/>
            <person name="Ng W.-L."/>
            <person name="Kazmierczak K.M."/>
            <person name="Andrzejewski T.M."/>
            <person name="Davidsen T.M."/>
            <person name="Wayne K.J."/>
            <person name="Tettelin H."/>
            <person name="Glass J.I."/>
            <person name="Rusch D."/>
            <person name="Podicherti R."/>
            <person name="Tsui H.-C.T."/>
            <person name="Winkler M.E."/>
        </authorList>
    </citation>
    <scope>NUCLEOTIDE SEQUENCE</scope>
    <source>
        <strain evidence="12">KNB</strain>
    </source>
</reference>
<organism evidence="12">
    <name type="scientific">Candidatus Nitrotoga fabula</name>
    <dbReference type="NCBI Taxonomy" id="2182327"/>
    <lineage>
        <taxon>Bacteria</taxon>
        <taxon>Pseudomonadati</taxon>
        <taxon>Pseudomonadota</taxon>
        <taxon>Betaproteobacteria</taxon>
        <taxon>Nitrosomonadales</taxon>
        <taxon>Gallionellaceae</taxon>
        <taxon>Candidatus Nitrotoga</taxon>
    </lineage>
</organism>
<dbReference type="PROSITE" id="PS00717">
    <property type="entry name" value="SIGMA54_1"/>
    <property type="match status" value="1"/>
</dbReference>
<dbReference type="AlphaFoldDB" id="A0A2X0RAA7"/>
<dbReference type="GO" id="GO:0006352">
    <property type="term" value="P:DNA-templated transcription initiation"/>
    <property type="evidence" value="ECO:0007669"/>
    <property type="project" value="InterPro"/>
</dbReference>
<dbReference type="PIRSF" id="PIRSF000774">
    <property type="entry name" value="RpoN"/>
    <property type="match status" value="1"/>
</dbReference>
<evidence type="ECO:0000259" key="10">
    <source>
        <dbReference type="Pfam" id="PF04552"/>
    </source>
</evidence>
<evidence type="ECO:0000256" key="9">
    <source>
        <dbReference type="PIRNR" id="PIRNR000774"/>
    </source>
</evidence>
<sequence>MKSTLSLRQSQHLSLTPQLQQSIRLLQLSTLEINQEVERLLNTNPLLERAEEGFNLQPSDKSIYTPVDLSRTEDEIQQTENEQWIQENREEPSFTFAGEPAYDSEGCVEIAADTPTLREHLISQLCMSQHNTRDQKIIGLLIDALDENGYLEQPLEEIHAMLPAQLNITLDDLETALVQLQHLDQPGIAARNLSECLTLQLKALPKNTPCLDLAIRIVSQHLSQLGAHEFTKLKKILRCDDDTLRTAQSLITHLQPKPGTEFNSRTSDYVIPDLIVEHRQGSWHARINQNAMPRLRINQLYAGILQRSSEKNLQQLTSELQEARWFIKNLQQRFDTILRVSQKIVDHQHKFFEYGESAMRPLVLREIAEQLDLHESTVSRVTTQKFMFTPRGVYELKYFFCNRVSTPNGDACSSTAVRALIKDLVSKEDAQCPLTDTRIAELLTQQGTPVARRTVTKYREFLNIPPSNLRKSV</sequence>
<dbReference type="Pfam" id="PF00309">
    <property type="entry name" value="Sigma54_AID"/>
    <property type="match status" value="1"/>
</dbReference>
<dbReference type="PRINTS" id="PR00045">
    <property type="entry name" value="SIGMA54FCT"/>
</dbReference>
<keyword evidence="6 9" id="KW-0731">Sigma factor</keyword>
<dbReference type="NCBIfam" id="NF009118">
    <property type="entry name" value="PRK12469.1"/>
    <property type="match status" value="1"/>
</dbReference>
<dbReference type="NCBIfam" id="TIGR02395">
    <property type="entry name" value="rpoN_sigma"/>
    <property type="match status" value="1"/>
</dbReference>
<dbReference type="PROSITE" id="PS00718">
    <property type="entry name" value="SIGMA54_2"/>
    <property type="match status" value="1"/>
</dbReference>
<evidence type="ECO:0000256" key="7">
    <source>
        <dbReference type="ARBA" id="ARBA00023125"/>
    </source>
</evidence>
<feature type="domain" description="RNA polymerase sigma factor 54 DNA-binding" evidence="10">
    <location>
        <begin position="316"/>
        <end position="471"/>
    </location>
</feature>
<gene>
    <name evidence="12" type="primary">rpoN</name>
    <name evidence="12" type="ORF">NITFAB_0093</name>
</gene>
<feature type="domain" description="RNA polymerase sigma factor 54 core-binding" evidence="11">
    <location>
        <begin position="110"/>
        <end position="301"/>
    </location>
</feature>
<evidence type="ECO:0000256" key="1">
    <source>
        <dbReference type="ARBA" id="ARBA00008798"/>
    </source>
</evidence>
<evidence type="ECO:0000259" key="11">
    <source>
        <dbReference type="Pfam" id="PF04963"/>
    </source>
</evidence>
<keyword evidence="7 9" id="KW-0238">DNA-binding</keyword>
<dbReference type="InterPro" id="IPR007046">
    <property type="entry name" value="RNA_pol_sigma_54_core-bd"/>
</dbReference>
<protein>
    <recommendedName>
        <fullName evidence="9">RNA polymerase sigma-54 factor</fullName>
    </recommendedName>
</protein>
<dbReference type="Pfam" id="PF04552">
    <property type="entry name" value="Sigma54_DBD"/>
    <property type="match status" value="1"/>
</dbReference>
<keyword evidence="3 9" id="KW-0808">Transferase</keyword>
<keyword evidence="5 9" id="KW-0805">Transcription regulation</keyword>
<dbReference type="GO" id="GO:0016779">
    <property type="term" value="F:nucleotidyltransferase activity"/>
    <property type="evidence" value="ECO:0007669"/>
    <property type="project" value="UniProtKB-KW"/>
</dbReference>
<dbReference type="NCBIfam" id="NF004595">
    <property type="entry name" value="PRK05932.1-2"/>
    <property type="match status" value="1"/>
</dbReference>
<evidence type="ECO:0000313" key="12">
    <source>
        <dbReference type="EMBL" id="SPS04504.1"/>
    </source>
</evidence>
<evidence type="ECO:0000256" key="4">
    <source>
        <dbReference type="ARBA" id="ARBA00022695"/>
    </source>
</evidence>
<comment type="similarity">
    <text evidence="1 9">Belongs to the sigma-54 factor family.</text>
</comment>